<sequence>MGRLILLLLLIAAAYLIWKAFGPQTWSSRKQLEPEKPIIKGPDDDEDFLWELEKKRFKEQRAREEAAREEQERIKKTKKKYLSQENQEENEGNIDSP</sequence>
<feature type="region of interest" description="Disordered" evidence="1">
    <location>
        <begin position="60"/>
        <end position="97"/>
    </location>
</feature>
<dbReference type="HOGENOM" id="CLU_142124_1_0_11"/>
<reference evidence="3 5" key="2">
    <citation type="submission" date="2018-12" db="EMBL/GenBank/DDBJ databases">
        <authorList>
            <consortium name="Pathogen Informatics"/>
        </authorList>
    </citation>
    <scope>NUCLEOTIDE SEQUENCE [LARGE SCALE GENOMIC DNA]</scope>
    <source>
        <strain evidence="3 5">NCTC949</strain>
    </source>
</reference>
<accession>A0A0F6QYD1</accession>
<dbReference type="Proteomes" id="UP000033457">
    <property type="component" value="Chromosome"/>
</dbReference>
<dbReference type="RefSeq" id="WP_046438593.1">
    <property type="nucleotide sequence ID" value="NZ_CP011312.1"/>
</dbReference>
<keyword evidence="4" id="KW-1185">Reference proteome</keyword>
<proteinExistence type="predicted"/>
<name>A0A0F6QYD1_9CORY</name>
<protein>
    <submittedName>
        <fullName evidence="3">Secreted protein</fullName>
    </submittedName>
</protein>
<organism evidence="2 4">
    <name type="scientific">Corynebacterium kutscheri</name>
    <dbReference type="NCBI Taxonomy" id="35755"/>
    <lineage>
        <taxon>Bacteria</taxon>
        <taxon>Bacillati</taxon>
        <taxon>Actinomycetota</taxon>
        <taxon>Actinomycetes</taxon>
        <taxon>Mycobacteriales</taxon>
        <taxon>Corynebacteriaceae</taxon>
        <taxon>Corynebacterium</taxon>
    </lineage>
</organism>
<feature type="compositionally biased region" description="Acidic residues" evidence="1">
    <location>
        <begin position="86"/>
        <end position="97"/>
    </location>
</feature>
<evidence type="ECO:0000256" key="1">
    <source>
        <dbReference type="SAM" id="MobiDB-lite"/>
    </source>
</evidence>
<dbReference type="EMBL" id="LR134377">
    <property type="protein sequence ID" value="VEH05085.1"/>
    <property type="molecule type" value="Genomic_DNA"/>
</dbReference>
<dbReference type="Proteomes" id="UP000271380">
    <property type="component" value="Chromosome"/>
</dbReference>
<gene>
    <name evidence="3" type="ORF">NCTC949_00424</name>
    <name evidence="2" type="ORF">UL82_01325</name>
</gene>
<evidence type="ECO:0000313" key="3">
    <source>
        <dbReference type="EMBL" id="VEH05085.1"/>
    </source>
</evidence>
<evidence type="ECO:0000313" key="4">
    <source>
        <dbReference type="Proteomes" id="UP000033457"/>
    </source>
</evidence>
<evidence type="ECO:0000313" key="2">
    <source>
        <dbReference type="EMBL" id="AKE40497.1"/>
    </source>
</evidence>
<dbReference type="EMBL" id="CP011312">
    <property type="protein sequence ID" value="AKE40497.1"/>
    <property type="molecule type" value="Genomic_DNA"/>
</dbReference>
<evidence type="ECO:0000313" key="5">
    <source>
        <dbReference type="Proteomes" id="UP000271380"/>
    </source>
</evidence>
<dbReference type="AlphaFoldDB" id="A0A0F6QYD1"/>
<dbReference type="OrthoDB" id="3578910at2"/>
<feature type="compositionally biased region" description="Basic and acidic residues" evidence="1">
    <location>
        <begin position="60"/>
        <end position="74"/>
    </location>
</feature>
<dbReference type="KEGG" id="cku:UL82_01325"/>
<dbReference type="STRING" id="35755.UL82_01325"/>
<reference evidence="2 4" key="1">
    <citation type="journal article" date="2015" name="Genome Announc.">
        <title>Complete Genome Sequence of Corynebacterium kutscheri DSM 20755, a Corynebacterial Type Strain with Remarkably Low G+C Content of Chromosomal DNA.</title>
        <authorList>
            <person name="Ruckert C."/>
            <person name="Albersmeier A."/>
            <person name="Winkler A."/>
            <person name="Tauch A."/>
        </authorList>
    </citation>
    <scope>NUCLEOTIDE SEQUENCE [LARGE SCALE GENOMIC DNA]</scope>
    <source>
        <strain evidence="2 4">DSM 20755</strain>
    </source>
</reference>